<evidence type="ECO:0000313" key="2">
    <source>
        <dbReference type="EMBL" id="OYR57403.1"/>
    </source>
</evidence>
<feature type="compositionally biased region" description="Basic and acidic residues" evidence="1">
    <location>
        <begin position="17"/>
        <end position="28"/>
    </location>
</feature>
<protein>
    <submittedName>
        <fullName evidence="2">Uncharacterized protein</fullName>
    </submittedName>
</protein>
<evidence type="ECO:0000256" key="1">
    <source>
        <dbReference type="SAM" id="MobiDB-lite"/>
    </source>
</evidence>
<dbReference type="AlphaFoldDB" id="A0A256ILR3"/>
<dbReference type="RefSeq" id="WP_094580619.1">
    <property type="nucleotide sequence ID" value="NZ_NHOW01000214.1"/>
</dbReference>
<feature type="compositionally biased region" description="Acidic residues" evidence="1">
    <location>
        <begin position="1"/>
        <end position="15"/>
    </location>
</feature>
<feature type="compositionally biased region" description="Polar residues" evidence="1">
    <location>
        <begin position="29"/>
        <end position="40"/>
    </location>
</feature>
<dbReference type="Proteomes" id="UP000216409">
    <property type="component" value="Unassembled WGS sequence"/>
</dbReference>
<sequence length="92" mass="10373">MSESQNADDLEEQVDELQNKVERLEEQSQGRNQLEISSHDLTVQASSEEADMEELMQLCSAEMENISKRALVGEYQELEQEGLHSQLFGGGD</sequence>
<gene>
    <name evidence="2" type="ORF">DJ83_16900</name>
</gene>
<name>A0A256ILR3_HALEZ</name>
<evidence type="ECO:0000313" key="3">
    <source>
        <dbReference type="Proteomes" id="UP000216409"/>
    </source>
</evidence>
<dbReference type="EMBL" id="NHOW01000214">
    <property type="protein sequence ID" value="OYR57403.1"/>
    <property type="molecule type" value="Genomic_DNA"/>
</dbReference>
<accession>A0A256ILR3</accession>
<proteinExistence type="predicted"/>
<feature type="region of interest" description="Disordered" evidence="1">
    <location>
        <begin position="1"/>
        <end position="40"/>
    </location>
</feature>
<comment type="caution">
    <text evidence="2">The sequence shown here is derived from an EMBL/GenBank/DDBJ whole genome shotgun (WGS) entry which is preliminary data.</text>
</comment>
<organism evidence="2 3">
    <name type="scientific">Halorubrum ezzemoulense</name>
    <name type="common">Halorubrum chaoviator</name>
    <dbReference type="NCBI Taxonomy" id="337243"/>
    <lineage>
        <taxon>Archaea</taxon>
        <taxon>Methanobacteriati</taxon>
        <taxon>Methanobacteriota</taxon>
        <taxon>Stenosarchaea group</taxon>
        <taxon>Halobacteria</taxon>
        <taxon>Halobacteriales</taxon>
        <taxon>Haloferacaceae</taxon>
        <taxon>Halorubrum</taxon>
    </lineage>
</organism>
<reference evidence="2 3" key="1">
    <citation type="journal article" date="2014" name="Front. Microbiol.">
        <title>Population and genomic analysis of the genus Halorubrum.</title>
        <authorList>
            <person name="Fullmer M.S."/>
            <person name="Soucy S.M."/>
            <person name="Swithers K.S."/>
            <person name="Makkay A.M."/>
            <person name="Wheeler R."/>
            <person name="Ventosa A."/>
            <person name="Gogarten J.P."/>
            <person name="Papke R.T."/>
        </authorList>
    </citation>
    <scope>NUCLEOTIDE SEQUENCE [LARGE SCALE GENOMIC DNA]</scope>
    <source>
        <strain evidence="2 3">LD3</strain>
    </source>
</reference>